<comment type="caution">
    <text evidence="1">The sequence shown here is derived from an EMBL/GenBank/DDBJ whole genome shotgun (WGS) entry which is preliminary data.</text>
</comment>
<dbReference type="Proteomes" id="UP000539111">
    <property type="component" value="Unassembled WGS sequence"/>
</dbReference>
<dbReference type="AlphaFoldDB" id="A0A7Z0AA81"/>
<dbReference type="RefSeq" id="WP_179426942.1">
    <property type="nucleotide sequence ID" value="NZ_JACBZP010000001.1"/>
</dbReference>
<dbReference type="Gene3D" id="3.30.530.20">
    <property type="match status" value="1"/>
</dbReference>
<protein>
    <recommendedName>
        <fullName evidence="3">Polyketide cyclase/dehydrase/lipid transport protein</fullName>
    </recommendedName>
</protein>
<evidence type="ECO:0000313" key="2">
    <source>
        <dbReference type="Proteomes" id="UP000539111"/>
    </source>
</evidence>
<dbReference type="EMBL" id="JACBZP010000001">
    <property type="protein sequence ID" value="NYI67157.1"/>
    <property type="molecule type" value="Genomic_DNA"/>
</dbReference>
<keyword evidence="2" id="KW-1185">Reference proteome</keyword>
<dbReference type="InterPro" id="IPR023393">
    <property type="entry name" value="START-like_dom_sf"/>
</dbReference>
<name>A0A7Z0AA81_9MICO</name>
<organism evidence="1 2">
    <name type="scientific">Spelaeicoccus albus</name>
    <dbReference type="NCBI Taxonomy" id="1280376"/>
    <lineage>
        <taxon>Bacteria</taxon>
        <taxon>Bacillati</taxon>
        <taxon>Actinomycetota</taxon>
        <taxon>Actinomycetes</taxon>
        <taxon>Micrococcales</taxon>
        <taxon>Brevibacteriaceae</taxon>
        <taxon>Spelaeicoccus</taxon>
    </lineage>
</organism>
<accession>A0A7Z0AA81</accession>
<gene>
    <name evidence="1" type="ORF">BJY26_001463</name>
</gene>
<evidence type="ECO:0000313" key="1">
    <source>
        <dbReference type="EMBL" id="NYI67157.1"/>
    </source>
</evidence>
<sequence>MDEKLIATRTMNVGPNAIFAVLCDPTKHQFTEPTDWVRDAIDPQPITKVGQVFGMNMFNDNAGGHYTTYNEVTIFDMPRAIAWQTGQEFNDDGTLRTGGWTWRYDLAPSVEGTRTVLTYDWSAVPDALREYISFPPFPVDHLEASLACLERAATER</sequence>
<evidence type="ECO:0008006" key="3">
    <source>
        <dbReference type="Google" id="ProtNLM"/>
    </source>
</evidence>
<reference evidence="1 2" key="1">
    <citation type="submission" date="2020-07" db="EMBL/GenBank/DDBJ databases">
        <title>Sequencing the genomes of 1000 actinobacteria strains.</title>
        <authorList>
            <person name="Klenk H.-P."/>
        </authorList>
    </citation>
    <scope>NUCLEOTIDE SEQUENCE [LARGE SCALE GENOMIC DNA]</scope>
    <source>
        <strain evidence="1 2">DSM 26341</strain>
    </source>
</reference>
<dbReference type="SUPFAM" id="SSF55961">
    <property type="entry name" value="Bet v1-like"/>
    <property type="match status" value="1"/>
</dbReference>
<proteinExistence type="predicted"/>